<dbReference type="Proteomes" id="UP000002495">
    <property type="component" value="Chromosome"/>
</dbReference>
<accession>Q7VFC3</accession>
<dbReference type="KEGG" id="hhe:HH_1754"/>
<keyword evidence="2" id="KW-1185">Reference proteome</keyword>
<evidence type="ECO:0000313" key="1">
    <source>
        <dbReference type="EMBL" id="AAP78351.1"/>
    </source>
</evidence>
<reference evidence="1 2" key="1">
    <citation type="journal article" date="2003" name="Proc. Natl. Acad. Sci. U.S.A.">
        <title>The complete genome sequence of the carcinogenic bacterium Helicobacter hepaticus.</title>
        <authorList>
            <person name="Suerbaum S."/>
            <person name="Josenhans C."/>
            <person name="Sterzenbach T."/>
            <person name="Drescher B."/>
            <person name="Brandt P."/>
            <person name="Bell M."/>
            <person name="Droege M."/>
            <person name="Fartmann B."/>
            <person name="Fischer H.-P."/>
            <person name="Ge Z."/>
            <person name="Hoerster A."/>
            <person name="Holland R."/>
            <person name="Klein K."/>
            <person name="Koenig J."/>
            <person name="Macko L."/>
            <person name="Mendz G.L."/>
            <person name="Nyakatura G."/>
            <person name="Schauer D.B."/>
            <person name="Shen Z."/>
            <person name="Weber J."/>
            <person name="Frosch M."/>
            <person name="Fox J.G."/>
        </authorList>
    </citation>
    <scope>NUCLEOTIDE SEQUENCE [LARGE SCALE GENOMIC DNA]</scope>
    <source>
        <strain evidence="2">ATCC 51449 / 3B1</strain>
    </source>
</reference>
<name>Q7VFC3_HELHP</name>
<dbReference type="AlphaFoldDB" id="Q7VFC3"/>
<sequence>MKLFSFSICANKLLQQNNRTNKYRIFSPYL</sequence>
<dbReference type="EMBL" id="AE017125">
    <property type="protein sequence ID" value="AAP78351.1"/>
    <property type="molecule type" value="Genomic_DNA"/>
</dbReference>
<organism evidence="1 2">
    <name type="scientific">Helicobacter hepaticus (strain ATCC 51449 / 3B1)</name>
    <dbReference type="NCBI Taxonomy" id="235279"/>
    <lineage>
        <taxon>Bacteria</taxon>
        <taxon>Pseudomonadati</taxon>
        <taxon>Campylobacterota</taxon>
        <taxon>Epsilonproteobacteria</taxon>
        <taxon>Campylobacterales</taxon>
        <taxon>Helicobacteraceae</taxon>
        <taxon>Helicobacter</taxon>
    </lineage>
</organism>
<dbReference type="HOGENOM" id="CLU_3403920_0_0_7"/>
<proteinExistence type="predicted"/>
<gene>
    <name evidence="1" type="ordered locus">HH_1754</name>
</gene>
<evidence type="ECO:0000313" key="2">
    <source>
        <dbReference type="Proteomes" id="UP000002495"/>
    </source>
</evidence>
<protein>
    <submittedName>
        <fullName evidence="1">Uncharacterized protein</fullName>
    </submittedName>
</protein>